<organism evidence="3 4">
    <name type="scientific">Alloalcanivorax marinus</name>
    <dbReference type="NCBI Taxonomy" id="1177169"/>
    <lineage>
        <taxon>Bacteria</taxon>
        <taxon>Pseudomonadati</taxon>
        <taxon>Pseudomonadota</taxon>
        <taxon>Gammaproteobacteria</taxon>
        <taxon>Oceanospirillales</taxon>
        <taxon>Alcanivoracaceae</taxon>
        <taxon>Alloalcanivorax</taxon>
    </lineage>
</organism>
<dbReference type="AlphaFoldDB" id="A0A9Q3YKP8"/>
<keyword evidence="1" id="KW-0812">Transmembrane</keyword>
<dbReference type="Proteomes" id="UP001108027">
    <property type="component" value="Unassembled WGS sequence"/>
</dbReference>
<dbReference type="RefSeq" id="WP_228232091.1">
    <property type="nucleotide sequence ID" value="NZ_JAJGNA010000001.1"/>
</dbReference>
<dbReference type="PANTHER" id="PTHR37938">
    <property type="entry name" value="BLL0215 PROTEIN"/>
    <property type="match status" value="1"/>
</dbReference>
<feature type="domain" description="YdbS-like PH" evidence="2">
    <location>
        <begin position="46"/>
        <end position="120"/>
    </location>
</feature>
<keyword evidence="4" id="KW-1185">Reference proteome</keyword>
<protein>
    <submittedName>
        <fullName evidence="3">PH domain-containing protein</fullName>
    </submittedName>
</protein>
<dbReference type="Pfam" id="PF03703">
    <property type="entry name" value="bPH_2"/>
    <property type="match status" value="1"/>
</dbReference>
<comment type="caution">
    <text evidence="3">The sequence shown here is derived from an EMBL/GenBank/DDBJ whole genome shotgun (WGS) entry which is preliminary data.</text>
</comment>
<feature type="transmembrane region" description="Helical" evidence="1">
    <location>
        <begin position="20"/>
        <end position="42"/>
    </location>
</feature>
<keyword evidence="1" id="KW-1133">Transmembrane helix</keyword>
<name>A0A9Q3YKP8_9GAMM</name>
<dbReference type="EMBL" id="JAJGNA010000001">
    <property type="protein sequence ID" value="MCC4306977.1"/>
    <property type="molecule type" value="Genomic_DNA"/>
</dbReference>
<accession>A0A9Q3YKP8</accession>
<dbReference type="InterPro" id="IPR005182">
    <property type="entry name" value="YdbS-like_PH"/>
</dbReference>
<evidence type="ECO:0000313" key="3">
    <source>
        <dbReference type="EMBL" id="MCC4306977.1"/>
    </source>
</evidence>
<keyword evidence="1" id="KW-0472">Membrane</keyword>
<proteinExistence type="predicted"/>
<gene>
    <name evidence="3" type="ORF">LL252_00210</name>
</gene>
<dbReference type="PANTHER" id="PTHR37938:SF1">
    <property type="entry name" value="BLL0215 PROTEIN"/>
    <property type="match status" value="1"/>
</dbReference>
<sequence>MHEEKDVWYGTPSQVVNLGTFIVCGLLFFLVIPLFIALWRWLEVKYTKYELTTQRLRTRYGVLNRKTNELELYRVRDYQLEEPFFLRLFSLGNVILRTSDRTSPVVTIKAIENGEELREKLRQYVEECRTAKGVREFDVE</sequence>
<evidence type="ECO:0000313" key="4">
    <source>
        <dbReference type="Proteomes" id="UP001108027"/>
    </source>
</evidence>
<evidence type="ECO:0000256" key="1">
    <source>
        <dbReference type="SAM" id="Phobius"/>
    </source>
</evidence>
<evidence type="ECO:0000259" key="2">
    <source>
        <dbReference type="Pfam" id="PF03703"/>
    </source>
</evidence>
<reference evidence="3" key="1">
    <citation type="submission" date="2021-10" db="EMBL/GenBank/DDBJ databases">
        <title>The diversity and Nitrogen Metabolism of Culturable Nitrate-Utilizing Bacteria Within the Oxygen Minimum Zone of the Changjiang (Yangtze River)Estuary.</title>
        <authorList>
            <person name="Zhang D."/>
            <person name="Zheng J."/>
            <person name="Liu S."/>
            <person name="He W."/>
        </authorList>
    </citation>
    <scope>NUCLEOTIDE SEQUENCE</scope>
    <source>
        <strain evidence="3">FXH-223</strain>
    </source>
</reference>